<protein>
    <submittedName>
        <fullName evidence="1">Uncharacterized protein</fullName>
    </submittedName>
</protein>
<dbReference type="EMBL" id="QJKH01000004">
    <property type="protein sequence ID" value="PXX80075.1"/>
    <property type="molecule type" value="Genomic_DNA"/>
</dbReference>
<dbReference type="Proteomes" id="UP000247612">
    <property type="component" value="Unassembled WGS sequence"/>
</dbReference>
<name>A0A318KWI8_9FIRM</name>
<accession>A0A318KWI8</accession>
<organism evidence="1 2">
    <name type="scientific">Dielma fastidiosa</name>
    <dbReference type="NCBI Taxonomy" id="1034346"/>
    <lineage>
        <taxon>Bacteria</taxon>
        <taxon>Bacillati</taxon>
        <taxon>Bacillota</taxon>
        <taxon>Erysipelotrichia</taxon>
        <taxon>Erysipelotrichales</taxon>
        <taxon>Erysipelotrichaceae</taxon>
        <taxon>Dielma</taxon>
    </lineage>
</organism>
<proteinExistence type="predicted"/>
<evidence type="ECO:0000313" key="2">
    <source>
        <dbReference type="Proteomes" id="UP000247612"/>
    </source>
</evidence>
<dbReference type="AlphaFoldDB" id="A0A318KWI8"/>
<reference evidence="1 2" key="1">
    <citation type="submission" date="2018-05" db="EMBL/GenBank/DDBJ databases">
        <title>Genomic Encyclopedia of Type Strains, Phase IV (KMG-IV): sequencing the most valuable type-strain genomes for metagenomic binning, comparative biology and taxonomic classification.</title>
        <authorList>
            <person name="Goeker M."/>
        </authorList>
    </citation>
    <scope>NUCLEOTIDE SEQUENCE [LARGE SCALE GENOMIC DNA]</scope>
    <source>
        <strain evidence="1 2">JC118</strain>
    </source>
</reference>
<comment type="caution">
    <text evidence="1">The sequence shown here is derived from an EMBL/GenBank/DDBJ whole genome shotgun (WGS) entry which is preliminary data.</text>
</comment>
<keyword evidence="2" id="KW-1185">Reference proteome</keyword>
<evidence type="ECO:0000313" key="1">
    <source>
        <dbReference type="EMBL" id="PXX80075.1"/>
    </source>
</evidence>
<dbReference type="RefSeq" id="WP_022937874.1">
    <property type="nucleotide sequence ID" value="NZ_CABKRQ010000004.1"/>
</dbReference>
<dbReference type="GeneID" id="94441062"/>
<sequence>MGNGIMETLVNDQEIAELRHEYFELYGKGCPYHWDTYDSIEQYRKYLKDKIKEAKEKMF</sequence>
<gene>
    <name evidence="1" type="ORF">DES51_10479</name>
</gene>